<organism evidence="2">
    <name type="scientific">Salinispora arenicola (strain CNS-205)</name>
    <dbReference type="NCBI Taxonomy" id="391037"/>
    <lineage>
        <taxon>Bacteria</taxon>
        <taxon>Bacillati</taxon>
        <taxon>Actinomycetota</taxon>
        <taxon>Actinomycetes</taxon>
        <taxon>Micromonosporales</taxon>
        <taxon>Micromonosporaceae</taxon>
        <taxon>Salinispora</taxon>
    </lineage>
</organism>
<dbReference type="PATRIC" id="fig|391037.6.peg.2512"/>
<keyword evidence="1" id="KW-0812">Transmembrane</keyword>
<reference evidence="2" key="1">
    <citation type="submission" date="2007-10" db="EMBL/GenBank/DDBJ databases">
        <title>Complete sequence of Salinispora arenicola CNS-205.</title>
        <authorList>
            <consortium name="US DOE Joint Genome Institute"/>
            <person name="Copeland A."/>
            <person name="Lucas S."/>
            <person name="Lapidus A."/>
            <person name="Barry K."/>
            <person name="Glavina del Rio T."/>
            <person name="Dalin E."/>
            <person name="Tice H."/>
            <person name="Pitluck S."/>
            <person name="Foster B."/>
            <person name="Schmutz J."/>
            <person name="Larimer F."/>
            <person name="Land M."/>
            <person name="Hauser L."/>
            <person name="Kyrpides N."/>
            <person name="Ivanova N."/>
            <person name="Jensen P.R."/>
            <person name="Moore B.S."/>
            <person name="Penn K."/>
            <person name="Jenkins C."/>
            <person name="Udwary D."/>
            <person name="Xiang L."/>
            <person name="Gontang E."/>
            <person name="Richardson P."/>
        </authorList>
    </citation>
    <scope>NUCLEOTIDE SEQUENCE [LARGE SCALE GENOMIC DNA]</scope>
    <source>
        <strain evidence="2">CNS-205</strain>
    </source>
</reference>
<dbReference type="EMBL" id="CP000850">
    <property type="protein sequence ID" value="ABV98317.1"/>
    <property type="molecule type" value="Genomic_DNA"/>
</dbReference>
<dbReference type="KEGG" id="saq:Sare_2473"/>
<keyword evidence="1" id="KW-0472">Membrane</keyword>
<feature type="transmembrane region" description="Helical" evidence="1">
    <location>
        <begin position="12"/>
        <end position="35"/>
    </location>
</feature>
<dbReference type="eggNOG" id="ENOG5032UVV">
    <property type="taxonomic scope" value="Bacteria"/>
</dbReference>
<evidence type="ECO:0000256" key="1">
    <source>
        <dbReference type="SAM" id="Phobius"/>
    </source>
</evidence>
<proteinExistence type="predicted"/>
<protein>
    <submittedName>
        <fullName evidence="2">Uncharacterized protein</fullName>
    </submittedName>
</protein>
<dbReference type="STRING" id="391037.Sare_2473"/>
<dbReference type="AlphaFoldDB" id="A8M355"/>
<evidence type="ECO:0000313" key="2">
    <source>
        <dbReference type="EMBL" id="ABV98317.1"/>
    </source>
</evidence>
<accession>A8M355</accession>
<keyword evidence="1" id="KW-1133">Transmembrane helix</keyword>
<gene>
    <name evidence="2" type="ordered locus">Sare_2473</name>
</gene>
<name>A8M355_SALAI</name>
<dbReference type="OrthoDB" id="7851372at2"/>
<sequence length="299" mass="32055">MTSEPEPEPRRTWANWTLAGLIAAFGIVVYAVTVAQGRADSALLFVGLPVLLAAALALSPGRTTHGRVFVATTIALLLASVALHEGAICVILSAPLVYAMAHGTTALIRLVRRYATRAYSLVAVPLLLVPGLEGTGLAPRITPEQSVEVVRVVTLPAHAVGERLATGPRPVPVRSAPLRLLGVPVPTRVTGDGLATGDRWMFAYPDSSHGPGGHLLTEVTGTEPGRVGFRFVEDTAITGRWVTFRHAEVTWQAVDRERTEVRVRVAYERGLDPSWYFGPLQDGLLHEGVGHLLDMLVLP</sequence>
<dbReference type="HOGENOM" id="CLU_876920_0_0_11"/>
<feature type="transmembrane region" description="Helical" evidence="1">
    <location>
        <begin position="41"/>
        <end position="59"/>
    </location>
</feature>